<proteinExistence type="predicted"/>
<dbReference type="EMBL" id="JH793413">
    <property type="protein sequence ID" value="ELQ37229.1"/>
    <property type="molecule type" value="Genomic_DNA"/>
</dbReference>
<sequence>MPMLSGNELDSCLMMLIPRGEGLFSRVGTVRAFNLITSNLLPAYRRLGTCIERRR</sequence>
<gene>
    <name evidence="1" type="ORF">OOU_Y34scaffold00610g66</name>
</gene>
<organism evidence="1">
    <name type="scientific">Pyricularia oryzae (strain Y34)</name>
    <name type="common">Rice blast fungus</name>
    <name type="synonym">Magnaporthe oryzae</name>
    <dbReference type="NCBI Taxonomy" id="1143189"/>
    <lineage>
        <taxon>Eukaryota</taxon>
        <taxon>Fungi</taxon>
        <taxon>Dikarya</taxon>
        <taxon>Ascomycota</taxon>
        <taxon>Pezizomycotina</taxon>
        <taxon>Sordariomycetes</taxon>
        <taxon>Sordariomycetidae</taxon>
        <taxon>Magnaporthales</taxon>
        <taxon>Pyriculariaceae</taxon>
        <taxon>Pyricularia</taxon>
    </lineage>
</organism>
<reference evidence="1" key="1">
    <citation type="journal article" date="2012" name="PLoS Genet.">
        <title>Comparative analysis of the genomes of two field isolates of the rice blast fungus Magnaporthe oryzae.</title>
        <authorList>
            <person name="Xue M."/>
            <person name="Yang J."/>
            <person name="Li Z."/>
            <person name="Hu S."/>
            <person name="Yao N."/>
            <person name="Dean R.A."/>
            <person name="Zhao W."/>
            <person name="Shen M."/>
            <person name="Zhang H."/>
            <person name="Li C."/>
            <person name="Liu L."/>
            <person name="Cao L."/>
            <person name="Xu X."/>
            <person name="Xing Y."/>
            <person name="Hsiang T."/>
            <person name="Zhang Z."/>
            <person name="Xu J.R."/>
            <person name="Peng Y.L."/>
        </authorList>
    </citation>
    <scope>NUCLEOTIDE SEQUENCE</scope>
    <source>
        <strain evidence="1">Y34</strain>
    </source>
</reference>
<dbReference type="AlphaFoldDB" id="A0AA97NVX4"/>
<accession>A0AA97NVX4</accession>
<protein>
    <submittedName>
        <fullName evidence="1">Uncharacterized protein</fullName>
    </submittedName>
</protein>
<name>A0AA97NVX4_PYRO3</name>
<dbReference type="Proteomes" id="UP000011086">
    <property type="component" value="Unassembled WGS sequence"/>
</dbReference>
<evidence type="ECO:0000313" key="1">
    <source>
        <dbReference type="EMBL" id="ELQ37229.1"/>
    </source>
</evidence>